<dbReference type="Proteomes" id="UP000250043">
    <property type="component" value="Unassembled WGS sequence"/>
</dbReference>
<organism evidence="2 3">
    <name type="scientific">Obba rivulosa</name>
    <dbReference type="NCBI Taxonomy" id="1052685"/>
    <lineage>
        <taxon>Eukaryota</taxon>
        <taxon>Fungi</taxon>
        <taxon>Dikarya</taxon>
        <taxon>Basidiomycota</taxon>
        <taxon>Agaricomycotina</taxon>
        <taxon>Agaricomycetes</taxon>
        <taxon>Polyporales</taxon>
        <taxon>Gelatoporiaceae</taxon>
        <taxon>Obba</taxon>
    </lineage>
</organism>
<proteinExistence type="predicted"/>
<gene>
    <name evidence="2" type="ORF">OBBRIDRAFT_808720</name>
</gene>
<name>A0A8E2ARD4_9APHY</name>
<reference evidence="2 3" key="1">
    <citation type="submission" date="2016-07" db="EMBL/GenBank/DDBJ databases">
        <title>Draft genome of the white-rot fungus Obba rivulosa 3A-2.</title>
        <authorList>
            <consortium name="DOE Joint Genome Institute"/>
            <person name="Miettinen O."/>
            <person name="Riley R."/>
            <person name="Acob R."/>
            <person name="Barry K."/>
            <person name="Cullen D."/>
            <person name="De Vries R."/>
            <person name="Hainaut M."/>
            <person name="Hatakka A."/>
            <person name="Henrissat B."/>
            <person name="Hilden K."/>
            <person name="Kuo R."/>
            <person name="Labutti K."/>
            <person name="Lipzen A."/>
            <person name="Makela M.R."/>
            <person name="Sandor L."/>
            <person name="Spatafora J.W."/>
            <person name="Grigoriev I.V."/>
            <person name="Hibbett D.S."/>
        </authorList>
    </citation>
    <scope>NUCLEOTIDE SEQUENCE [LARGE SCALE GENOMIC DNA]</scope>
    <source>
        <strain evidence="2 3">3A-2</strain>
    </source>
</reference>
<keyword evidence="3" id="KW-1185">Reference proteome</keyword>
<sequence length="398" mass="41991">MSTAYLNYTLSSSSPMFTYQSSESPQDPSGSSWNVNVSGDSVNFWTSQAGSHFDLQIFGNVITLYGSVNGSIDVEVDDLEVNSQQAPPNALFMSDQLPETSHTLGVTAIGSSKSPNVSLGISLVNTTYSGQDEILEDGGNLENSGNWEESPTGAIQTSSLGASLSLSFIGIAIAVEGPTGQGLGPYAVTLDGTNTPTFVPSVANVTNTQLFYWSTSLSELEQPHSFTITNGGSGALIINSIIVWQLPGQNVDPGLCRASSETYCKNRCTSCICRRSHIAIVAVWWFRARSRKRRHATGTISPYSLAYNTQISLVGVVNIGAQASTAAIRRANARLAGNGHGTADANAPMRLPARASSPDLPPLPVAHSRINDGTDDDCSETAPPSYSAAPPYSQRSAS</sequence>
<evidence type="ECO:0000313" key="3">
    <source>
        <dbReference type="Proteomes" id="UP000250043"/>
    </source>
</evidence>
<protein>
    <submittedName>
        <fullName evidence="2">Uncharacterized protein</fullName>
    </submittedName>
</protein>
<feature type="region of interest" description="Disordered" evidence="1">
    <location>
        <begin position="339"/>
        <end position="398"/>
    </location>
</feature>
<accession>A0A8E2ARD4</accession>
<dbReference type="Gene3D" id="2.60.120.260">
    <property type="entry name" value="Galactose-binding domain-like"/>
    <property type="match status" value="2"/>
</dbReference>
<evidence type="ECO:0000256" key="1">
    <source>
        <dbReference type="SAM" id="MobiDB-lite"/>
    </source>
</evidence>
<evidence type="ECO:0000313" key="2">
    <source>
        <dbReference type="EMBL" id="OCH83820.1"/>
    </source>
</evidence>
<dbReference type="OrthoDB" id="2563669at2759"/>
<dbReference type="AlphaFoldDB" id="A0A8E2ARD4"/>
<feature type="compositionally biased region" description="Low complexity" evidence="1">
    <location>
        <begin position="382"/>
        <end position="398"/>
    </location>
</feature>
<dbReference type="EMBL" id="KV722802">
    <property type="protein sequence ID" value="OCH83820.1"/>
    <property type="molecule type" value="Genomic_DNA"/>
</dbReference>